<feature type="domain" description="YCII-related" evidence="2">
    <location>
        <begin position="58"/>
        <end position="148"/>
    </location>
</feature>
<sequence>MSIRRGDCVIPVRGTDRAPLTSADKTPDKKRNHTMQYLLTIIVDETIPTPHPGQPGFAEMVEGWAAYNHALHAAGVLVDASQLAPSLAATTVRLAVGTPAAVTDGPFTEAKEQLAGYYRIRAANLDDALEWAKRMPMPFGSVEVRPIVVAPGPDGTPTPVTD</sequence>
<gene>
    <name evidence="3" type="ORF">GCM10009851_12950</name>
</gene>
<dbReference type="InterPro" id="IPR005545">
    <property type="entry name" value="YCII"/>
</dbReference>
<evidence type="ECO:0000259" key="2">
    <source>
        <dbReference type="Pfam" id="PF03795"/>
    </source>
</evidence>
<evidence type="ECO:0000256" key="1">
    <source>
        <dbReference type="ARBA" id="ARBA00007689"/>
    </source>
</evidence>
<reference evidence="4" key="1">
    <citation type="journal article" date="2019" name="Int. J. Syst. Evol. Microbiol.">
        <title>The Global Catalogue of Microorganisms (GCM) 10K type strain sequencing project: providing services to taxonomists for standard genome sequencing and annotation.</title>
        <authorList>
            <consortium name="The Broad Institute Genomics Platform"/>
            <consortium name="The Broad Institute Genome Sequencing Center for Infectious Disease"/>
            <person name="Wu L."/>
            <person name="Ma J."/>
        </authorList>
    </citation>
    <scope>NUCLEOTIDE SEQUENCE [LARGE SCALE GENOMIC DNA]</scope>
    <source>
        <strain evidence="4">JCM 16117</strain>
    </source>
</reference>
<organism evidence="3 4">
    <name type="scientific">Herbiconiux moechotypicola</name>
    <dbReference type="NCBI Taxonomy" id="637393"/>
    <lineage>
        <taxon>Bacteria</taxon>
        <taxon>Bacillati</taxon>
        <taxon>Actinomycetota</taxon>
        <taxon>Actinomycetes</taxon>
        <taxon>Micrococcales</taxon>
        <taxon>Microbacteriaceae</taxon>
        <taxon>Herbiconiux</taxon>
    </lineage>
</organism>
<dbReference type="PANTHER" id="PTHR35174">
    <property type="entry name" value="BLL7171 PROTEIN-RELATED"/>
    <property type="match status" value="1"/>
</dbReference>
<dbReference type="Gene3D" id="3.30.70.1060">
    <property type="entry name" value="Dimeric alpha+beta barrel"/>
    <property type="match status" value="1"/>
</dbReference>
<comment type="caution">
    <text evidence="3">The sequence shown here is derived from an EMBL/GenBank/DDBJ whole genome shotgun (WGS) entry which is preliminary data.</text>
</comment>
<dbReference type="Proteomes" id="UP001500929">
    <property type="component" value="Unassembled WGS sequence"/>
</dbReference>
<dbReference type="EMBL" id="BAAAQY010000003">
    <property type="protein sequence ID" value="GAA2229718.1"/>
    <property type="molecule type" value="Genomic_DNA"/>
</dbReference>
<dbReference type="Pfam" id="PF03795">
    <property type="entry name" value="YCII"/>
    <property type="match status" value="1"/>
</dbReference>
<proteinExistence type="inferred from homology"/>
<protein>
    <recommendedName>
        <fullName evidence="2">YCII-related domain-containing protein</fullName>
    </recommendedName>
</protein>
<accession>A0ABP5QCX2</accession>
<dbReference type="PANTHER" id="PTHR35174:SF3">
    <property type="entry name" value="BLL7171 PROTEIN"/>
    <property type="match status" value="1"/>
</dbReference>
<evidence type="ECO:0000313" key="4">
    <source>
        <dbReference type="Proteomes" id="UP001500929"/>
    </source>
</evidence>
<comment type="similarity">
    <text evidence="1">Belongs to the YciI family.</text>
</comment>
<evidence type="ECO:0000313" key="3">
    <source>
        <dbReference type="EMBL" id="GAA2229718.1"/>
    </source>
</evidence>
<keyword evidence="4" id="KW-1185">Reference proteome</keyword>
<name>A0ABP5QCX2_9MICO</name>
<dbReference type="InterPro" id="IPR011008">
    <property type="entry name" value="Dimeric_a/b-barrel"/>
</dbReference>
<dbReference type="SUPFAM" id="SSF54909">
    <property type="entry name" value="Dimeric alpha+beta barrel"/>
    <property type="match status" value="1"/>
</dbReference>